<dbReference type="Proteomes" id="UP000294547">
    <property type="component" value="Unassembled WGS sequence"/>
</dbReference>
<accession>A0A4R6RB28</accession>
<evidence type="ECO:0000313" key="3">
    <source>
        <dbReference type="Proteomes" id="UP000294547"/>
    </source>
</evidence>
<comment type="caution">
    <text evidence="2">The sequence shown here is derived from an EMBL/GenBank/DDBJ whole genome shotgun (WGS) entry which is preliminary data.</text>
</comment>
<reference evidence="2 3" key="1">
    <citation type="submission" date="2019-03" db="EMBL/GenBank/DDBJ databases">
        <title>Genomic Encyclopedia of Type Strains, Phase IV (KMG-IV): sequencing the most valuable type-strain genomes for metagenomic binning, comparative biology and taxonomic classification.</title>
        <authorList>
            <person name="Goeker M."/>
        </authorList>
    </citation>
    <scope>NUCLEOTIDE SEQUENCE [LARGE SCALE GENOMIC DNA]</scope>
    <source>
        <strain evidence="2 3">DSM 102969</strain>
    </source>
</reference>
<protein>
    <submittedName>
        <fullName evidence="2">Uncharacterized protein</fullName>
    </submittedName>
</protein>
<name>A0A4R6RB28_9HYPH</name>
<evidence type="ECO:0000256" key="1">
    <source>
        <dbReference type="SAM" id="MobiDB-lite"/>
    </source>
</evidence>
<organism evidence="2 3">
    <name type="scientific">Oharaeibacter diazotrophicus</name>
    <dbReference type="NCBI Taxonomy" id="1920512"/>
    <lineage>
        <taxon>Bacteria</taxon>
        <taxon>Pseudomonadati</taxon>
        <taxon>Pseudomonadota</taxon>
        <taxon>Alphaproteobacteria</taxon>
        <taxon>Hyphomicrobiales</taxon>
        <taxon>Pleomorphomonadaceae</taxon>
        <taxon>Oharaeibacter</taxon>
    </lineage>
</organism>
<evidence type="ECO:0000313" key="2">
    <source>
        <dbReference type="EMBL" id="TDP83351.1"/>
    </source>
</evidence>
<gene>
    <name evidence="2" type="ORF">EDD54_3313</name>
</gene>
<proteinExistence type="predicted"/>
<keyword evidence="3" id="KW-1185">Reference proteome</keyword>
<dbReference type="AlphaFoldDB" id="A0A4R6RB28"/>
<dbReference type="EMBL" id="SNXY01000009">
    <property type="protein sequence ID" value="TDP83351.1"/>
    <property type="molecule type" value="Genomic_DNA"/>
</dbReference>
<feature type="region of interest" description="Disordered" evidence="1">
    <location>
        <begin position="82"/>
        <end position="109"/>
    </location>
</feature>
<sequence length="109" mass="11900">MAAGMMTREDEVRVLSEFLDLYRNWIRGVVAEARLDGAQTEPGRETIEVDTEALDVWMAALDKTADRLMMLTGAPELLARIGNSEPIPPARPPVAQGKAAGRPALRLVT</sequence>